<keyword evidence="1" id="KW-1133">Transmembrane helix</keyword>
<accession>A0A1J5QU85</accession>
<evidence type="ECO:0008006" key="3">
    <source>
        <dbReference type="Google" id="ProtNLM"/>
    </source>
</evidence>
<dbReference type="AlphaFoldDB" id="A0A1J5QU85"/>
<feature type="transmembrane region" description="Helical" evidence="1">
    <location>
        <begin position="148"/>
        <end position="168"/>
    </location>
</feature>
<reference evidence="2" key="1">
    <citation type="submission" date="2016-10" db="EMBL/GenBank/DDBJ databases">
        <title>Sequence of Gallionella enrichment culture.</title>
        <authorList>
            <person name="Poehlein A."/>
            <person name="Muehling M."/>
            <person name="Daniel R."/>
        </authorList>
    </citation>
    <scope>NUCLEOTIDE SEQUENCE</scope>
</reference>
<sequence>MTRAVPTRARAAVVAGTATATVRLLLDGALRGGDRWTRTNHRGRPVSLLEGPAVSAGLIIGGVLGASGHRAAAAVASATAGGAVFGLVDDLAEEPEGRAKGLRGHLGALRDGRLTTGGLKVLGIGATSLAAASLATPRPASGRRLVRAADVITSGALIAGCANLVNLLDLRPGRALKVAVLASAPIALAGGAGAGAASAVIGAAAGAARRDLHGSDMLGDGGANALGAAVGTAVVLDAPRRLRLVLLAGVVALTLASERVSFTEVIARTPALRVLDSWGRPEPHAYEPRVDASRGTVR</sequence>
<dbReference type="EMBL" id="MLJW01000706">
    <property type="protein sequence ID" value="OIQ83412.1"/>
    <property type="molecule type" value="Genomic_DNA"/>
</dbReference>
<feature type="transmembrane region" description="Helical" evidence="1">
    <location>
        <begin position="180"/>
        <end position="208"/>
    </location>
</feature>
<evidence type="ECO:0000313" key="2">
    <source>
        <dbReference type="EMBL" id="OIQ83412.1"/>
    </source>
</evidence>
<organism evidence="2">
    <name type="scientific">mine drainage metagenome</name>
    <dbReference type="NCBI Taxonomy" id="410659"/>
    <lineage>
        <taxon>unclassified sequences</taxon>
        <taxon>metagenomes</taxon>
        <taxon>ecological metagenomes</taxon>
    </lineage>
</organism>
<keyword evidence="1" id="KW-0812">Transmembrane</keyword>
<name>A0A1J5QU85_9ZZZZ</name>
<evidence type="ECO:0000256" key="1">
    <source>
        <dbReference type="SAM" id="Phobius"/>
    </source>
</evidence>
<proteinExistence type="predicted"/>
<keyword evidence="1" id="KW-0472">Membrane</keyword>
<gene>
    <name evidence="2" type="ORF">GALL_347970</name>
</gene>
<comment type="caution">
    <text evidence="2">The sequence shown here is derived from an EMBL/GenBank/DDBJ whole genome shotgun (WGS) entry which is preliminary data.</text>
</comment>
<protein>
    <recommendedName>
        <fullName evidence="3">Glycosyl transferase family 4</fullName>
    </recommendedName>
</protein>